<dbReference type="InterPro" id="IPR025554">
    <property type="entry name" value="DUF4140"/>
</dbReference>
<evidence type="ECO:0000259" key="3">
    <source>
        <dbReference type="Pfam" id="PF13600"/>
    </source>
</evidence>
<feature type="domain" description="DUF4139" evidence="2">
    <location>
        <begin position="222"/>
        <end position="538"/>
    </location>
</feature>
<dbReference type="InterPro" id="IPR037291">
    <property type="entry name" value="DUF4139"/>
</dbReference>
<proteinExistence type="predicted"/>
<reference evidence="5" key="1">
    <citation type="journal article" date="2019" name="Int. J. Syst. Evol. Microbiol.">
        <title>The Global Catalogue of Microorganisms (GCM) 10K type strain sequencing project: providing services to taxonomists for standard genome sequencing and annotation.</title>
        <authorList>
            <consortium name="The Broad Institute Genomics Platform"/>
            <consortium name="The Broad Institute Genome Sequencing Center for Infectious Disease"/>
            <person name="Wu L."/>
            <person name="Ma J."/>
        </authorList>
    </citation>
    <scope>NUCLEOTIDE SEQUENCE [LARGE SCALE GENOMIC DNA]</scope>
    <source>
        <strain evidence="5">KCTC 42899</strain>
    </source>
</reference>
<organism evidence="4 5">
    <name type="scientific">Paracoccus mangrovi</name>
    <dbReference type="NCBI Taxonomy" id="1715645"/>
    <lineage>
        <taxon>Bacteria</taxon>
        <taxon>Pseudomonadati</taxon>
        <taxon>Pseudomonadota</taxon>
        <taxon>Alphaproteobacteria</taxon>
        <taxon>Rhodobacterales</taxon>
        <taxon>Paracoccaceae</taxon>
        <taxon>Paracoccus</taxon>
    </lineage>
</organism>
<accession>A0ABV7R5T8</accession>
<dbReference type="Pfam" id="PF13600">
    <property type="entry name" value="DUF4140"/>
    <property type="match status" value="1"/>
</dbReference>
<dbReference type="PANTHER" id="PTHR31005">
    <property type="entry name" value="DUF4139 DOMAIN-CONTAINING PROTEIN"/>
    <property type="match status" value="1"/>
</dbReference>
<evidence type="ECO:0000313" key="4">
    <source>
        <dbReference type="EMBL" id="MFC3527581.1"/>
    </source>
</evidence>
<keyword evidence="5" id="KW-1185">Reference proteome</keyword>
<dbReference type="Pfam" id="PF13598">
    <property type="entry name" value="DUF4139"/>
    <property type="match status" value="1"/>
</dbReference>
<dbReference type="InterPro" id="IPR011935">
    <property type="entry name" value="CHP02231"/>
</dbReference>
<keyword evidence="1" id="KW-0732">Signal</keyword>
<evidence type="ECO:0000259" key="2">
    <source>
        <dbReference type="Pfam" id="PF13598"/>
    </source>
</evidence>
<name>A0ABV7R5T8_9RHOB</name>
<dbReference type="PANTHER" id="PTHR31005:SF8">
    <property type="entry name" value="DUF4139 DOMAIN-CONTAINING PROTEIN"/>
    <property type="match status" value="1"/>
</dbReference>
<feature type="chain" id="PRO_5047303005" evidence="1">
    <location>
        <begin position="19"/>
        <end position="547"/>
    </location>
</feature>
<protein>
    <submittedName>
        <fullName evidence="4">DUF4139 domain-containing protein</fullName>
    </submittedName>
</protein>
<evidence type="ECO:0000256" key="1">
    <source>
        <dbReference type="SAM" id="SignalP"/>
    </source>
</evidence>
<gene>
    <name evidence="4" type="ORF">ACFOMH_05295</name>
</gene>
<evidence type="ECO:0000313" key="5">
    <source>
        <dbReference type="Proteomes" id="UP001595721"/>
    </source>
</evidence>
<dbReference type="NCBIfam" id="TIGR02231">
    <property type="entry name" value="mucoidy inhibitor MuiA family protein"/>
    <property type="match status" value="1"/>
</dbReference>
<comment type="caution">
    <text evidence="4">The sequence shown here is derived from an EMBL/GenBank/DDBJ whole genome shotgun (WGS) entry which is preliminary data.</text>
</comment>
<dbReference type="Proteomes" id="UP001595721">
    <property type="component" value="Unassembled WGS sequence"/>
</dbReference>
<feature type="domain" description="DUF4140" evidence="3">
    <location>
        <begin position="30"/>
        <end position="135"/>
    </location>
</feature>
<dbReference type="RefSeq" id="WP_377743091.1">
    <property type="nucleotide sequence ID" value="NZ_JBHRXJ010000003.1"/>
</dbReference>
<feature type="signal peptide" evidence="1">
    <location>
        <begin position="1"/>
        <end position="18"/>
    </location>
</feature>
<sequence length="547" mass="59298">MRYLLISTAILLAGPALADRIETAARLTDVTVYPWSAVTLRKVDLDLPVGTHELVITGLPFDRDPARLRVEGEGATIGAVRLQQERALPETPEKSQELIAAEREVIRLTTALNERDADTASIRARGTAASDMIDFLMKLAGSDSAGGQDITALTGAVGPLLTEARETMVRAATEAAQAELGREELADTLTRAQARLDALRQPDGERRTLIVTVQGQGKPAQIRISALTDNARWAPVYDLSLNRKERKLRMERGLTVFQNTGEDWQGVHLTLSTARPMGQSAPSELQPEFLRVLDNESKSYSRAAAPVSDESLARMEDGGYVIPVTEVEPVVVDSAIAGMVGETVVYDYPTPVDLRDSSDALRLPLDAHDLTPEIVAEAVPRHDNSAYLVADTVNSTGAVILPGDATFYADGALVGRGMLALTAAGDDMKLGFGPLTGIKLERRLPDESEGDRGLIVKSSERQETAILKIRNLTGEEWPLRIIDQVPVSRQEDLSIDWSADPAPDETDPDGKRGLLVWNGKIAAGEERDITMTTKLRWPDGAVLIPDN</sequence>
<dbReference type="EMBL" id="JBHRXJ010000003">
    <property type="protein sequence ID" value="MFC3527581.1"/>
    <property type="molecule type" value="Genomic_DNA"/>
</dbReference>